<evidence type="ECO:0000313" key="4">
    <source>
        <dbReference type="EMBL" id="TXC80054.1"/>
    </source>
</evidence>
<keyword evidence="6" id="KW-1185">Reference proteome</keyword>
<dbReference type="Proteomes" id="UP000321776">
    <property type="component" value="Unassembled WGS sequence"/>
</dbReference>
<gene>
    <name evidence="4" type="ORF">FRZ40_37735</name>
    <name evidence="3" type="ORF">V4C56_26125</name>
</gene>
<dbReference type="InterPro" id="IPR009926">
    <property type="entry name" value="T3SS_YcgR_PilZN"/>
</dbReference>
<comment type="caution">
    <text evidence="4">The sequence shown here is derived from an EMBL/GenBank/DDBJ whole genome shotgun (WGS) entry which is preliminary data.</text>
</comment>
<dbReference type="Gene3D" id="2.40.10.220">
    <property type="entry name" value="predicted glycosyltransferase like domains"/>
    <property type="match status" value="1"/>
</dbReference>
<reference evidence="4 5" key="1">
    <citation type="journal article" date="2018" name="Int. J. Syst. Evol. Microbiol.">
        <title>Paraburkholderia azotifigens sp. nov., a nitrogen-fixing bacterium isolated from paddy soil.</title>
        <authorList>
            <person name="Choi G.M."/>
            <person name="Im W.T."/>
        </authorList>
    </citation>
    <scope>NUCLEOTIDE SEQUENCE [LARGE SCALE GENOMIC DNA]</scope>
    <source>
        <strain evidence="4 5">NF 2-5-3</strain>
    </source>
</reference>
<reference evidence="3 6" key="3">
    <citation type="submission" date="2024-01" db="EMBL/GenBank/DDBJ databases">
        <title>The diversity of rhizobia nodulating Mimosa spp. in eleven states of Brazil covering several biomes is determined by host plant, location, and edaphic factors.</title>
        <authorList>
            <person name="Rouws L."/>
            <person name="Barauna A."/>
            <person name="Beukes C."/>
            <person name="De Faria S.M."/>
            <person name="Gross E."/>
            <person name="Dos Reis Junior F.B."/>
            <person name="Simon M."/>
            <person name="Maluk M."/>
            <person name="Odee D.W."/>
            <person name="Kenicer G."/>
            <person name="Young J.P.W."/>
            <person name="Reis V.M."/>
            <person name="Zilli J."/>
            <person name="James E.K."/>
        </authorList>
    </citation>
    <scope>NUCLEOTIDE SEQUENCE [LARGE SCALE GENOMIC DNA]</scope>
    <source>
        <strain evidence="3 6">JPY530</strain>
    </source>
</reference>
<dbReference type="GO" id="GO:0035438">
    <property type="term" value="F:cyclic-di-GMP binding"/>
    <property type="evidence" value="ECO:0007669"/>
    <property type="project" value="InterPro"/>
</dbReference>
<keyword evidence="4" id="KW-0282">Flagellum</keyword>
<evidence type="ECO:0000259" key="2">
    <source>
        <dbReference type="Pfam" id="PF12945"/>
    </source>
</evidence>
<evidence type="ECO:0000259" key="1">
    <source>
        <dbReference type="Pfam" id="PF07238"/>
    </source>
</evidence>
<dbReference type="SUPFAM" id="SSF141371">
    <property type="entry name" value="PilZ domain-like"/>
    <property type="match status" value="2"/>
</dbReference>
<dbReference type="RefSeq" id="WP_147237592.1">
    <property type="nucleotide sequence ID" value="NZ_JAZHFZ010000021.1"/>
</dbReference>
<feature type="domain" description="Type III secretion system flagellar brake protein YcgR PilZN" evidence="2">
    <location>
        <begin position="136"/>
        <end position="176"/>
    </location>
</feature>
<reference evidence="4" key="2">
    <citation type="submission" date="2019-08" db="EMBL/GenBank/DDBJ databases">
        <authorList>
            <person name="Im W.-T."/>
        </authorList>
    </citation>
    <scope>NUCLEOTIDE SEQUENCE</scope>
    <source>
        <strain evidence="4">NF 2-5-3</strain>
    </source>
</reference>
<evidence type="ECO:0000313" key="6">
    <source>
        <dbReference type="Proteomes" id="UP001481677"/>
    </source>
</evidence>
<dbReference type="EMBL" id="VOQS01000005">
    <property type="protein sequence ID" value="TXC80054.1"/>
    <property type="molecule type" value="Genomic_DNA"/>
</dbReference>
<protein>
    <submittedName>
        <fullName evidence="4">Flagellar brake protein</fullName>
    </submittedName>
    <submittedName>
        <fullName evidence="3">PilZ domain-containing protein</fullName>
    </submittedName>
</protein>
<dbReference type="AlphaFoldDB" id="A0A5C6V5B3"/>
<name>A0A5C6V5B3_9BURK</name>
<organism evidence="4 5">
    <name type="scientific">Paraburkholderia azotifigens</name>
    <dbReference type="NCBI Taxonomy" id="2057004"/>
    <lineage>
        <taxon>Bacteria</taxon>
        <taxon>Pseudomonadati</taxon>
        <taxon>Pseudomonadota</taxon>
        <taxon>Betaproteobacteria</taxon>
        <taxon>Burkholderiales</taxon>
        <taxon>Burkholderiaceae</taxon>
        <taxon>Paraburkholderia</taxon>
    </lineage>
</organism>
<proteinExistence type="predicted"/>
<dbReference type="Proteomes" id="UP001481677">
    <property type="component" value="Unassembled WGS sequence"/>
</dbReference>
<dbReference type="Pfam" id="PF12945">
    <property type="entry name" value="PilZNR"/>
    <property type="match status" value="1"/>
</dbReference>
<dbReference type="Pfam" id="PF07238">
    <property type="entry name" value="PilZ"/>
    <property type="match status" value="1"/>
</dbReference>
<keyword evidence="4" id="KW-0969">Cilium</keyword>
<evidence type="ECO:0000313" key="3">
    <source>
        <dbReference type="EMBL" id="MEM5343090.1"/>
    </source>
</evidence>
<accession>A0A5C6V5B3</accession>
<feature type="domain" description="PilZ" evidence="1">
    <location>
        <begin position="184"/>
        <end position="288"/>
    </location>
</feature>
<sequence length="308" mass="33170">MPLVPLSQREVTIGVPLPFSVFTSDGKLLMGRGHIVQSAEQCERLFALGPFRHLLPGERRNDALSAQEQAAPASSGRARREHDEQVLVGAFPQAGCIPEDFVITLANGPAISSRTRYVGVLDDVSLLLAGKDVDPSFAPGEAVEGQFIAGRYRHAFESEVIGRHAAPFDVLYLRYPAEVRSRALRRHVRVGIDVTAHLSRNDRPMAGTEVRAVDLSAAGVGLLVNSNSLAPGEHFKLSLPLARAGRVRTAPLNCIARNRRTKGGETLVGAEFGNTSGDVCALVKDYVMDVLTGAVPAERNPLRDSRLA</sequence>
<evidence type="ECO:0000313" key="5">
    <source>
        <dbReference type="Proteomes" id="UP000321776"/>
    </source>
</evidence>
<dbReference type="InterPro" id="IPR009875">
    <property type="entry name" value="PilZ_domain"/>
</dbReference>
<keyword evidence="4" id="KW-0966">Cell projection</keyword>
<dbReference type="EMBL" id="JAZHGA010000021">
    <property type="protein sequence ID" value="MEM5343090.1"/>
    <property type="molecule type" value="Genomic_DNA"/>
</dbReference>